<gene>
    <name evidence="2" type="ORF">ABMA27_014660</name>
</gene>
<accession>A0ABR3I9P5</accession>
<dbReference type="Gene3D" id="3.40.50.790">
    <property type="match status" value="1"/>
</dbReference>
<reference evidence="2 3" key="1">
    <citation type="submission" date="2024-06" db="EMBL/GenBank/DDBJ databases">
        <title>A chromosome-level genome assembly of beet webworm, Loxostege sticticalis.</title>
        <authorList>
            <person name="Zhang Y."/>
        </authorList>
    </citation>
    <scope>NUCLEOTIDE SEQUENCE [LARGE SCALE GENOMIC DNA]</scope>
    <source>
        <strain evidence="2">AQ026</strain>
        <tissue evidence="2">Whole body</tissue>
    </source>
</reference>
<feature type="region of interest" description="Disordered" evidence="1">
    <location>
        <begin position="1"/>
        <end position="22"/>
    </location>
</feature>
<comment type="caution">
    <text evidence="2">The sequence shown here is derived from an EMBL/GenBank/DDBJ whole genome shotgun (WGS) entry which is preliminary data.</text>
</comment>
<dbReference type="Pfam" id="PF00687">
    <property type="entry name" value="Ribosomal_L1"/>
    <property type="match status" value="1"/>
</dbReference>
<proteinExistence type="predicted"/>
<dbReference type="InterPro" id="IPR023674">
    <property type="entry name" value="Ribosomal_uL1-like"/>
</dbReference>
<feature type="compositionally biased region" description="Basic and acidic residues" evidence="1">
    <location>
        <begin position="310"/>
        <end position="320"/>
    </location>
</feature>
<feature type="compositionally biased region" description="Acidic residues" evidence="1">
    <location>
        <begin position="298"/>
        <end position="309"/>
    </location>
</feature>
<dbReference type="SUPFAM" id="SSF56808">
    <property type="entry name" value="Ribosomal protein L1"/>
    <property type="match status" value="1"/>
</dbReference>
<feature type="region of interest" description="Disordered" evidence="1">
    <location>
        <begin position="289"/>
        <end position="320"/>
    </location>
</feature>
<dbReference type="Proteomes" id="UP001549920">
    <property type="component" value="Unassembled WGS sequence"/>
</dbReference>
<evidence type="ECO:0008006" key="4">
    <source>
        <dbReference type="Google" id="ProtNLM"/>
    </source>
</evidence>
<evidence type="ECO:0000256" key="1">
    <source>
        <dbReference type="SAM" id="MobiDB-lite"/>
    </source>
</evidence>
<sequence length="320" mass="36222">MVSSKKAVVKKGAVQKSSKPEKVKVKKLSTGKATVKKLLTQTEEKSKKEVLKTLTNDLNIVEKKKKVKFVMPSKSIKETTVDLCLAALDQLASKTSNKNAIFEDEKQIFAEINSIKIQTTKGNVKFVLPHSTAASTGEVCLITPDLKKGRKIDHEPSVDHWEEILRKANVTSVKTVLPMRQLRVEYDQFELKRRLLTQHDFILVDTRILSHVSHLLGKMFFKKHNMLIPVRLHKKEDIKKSIDDGPSKFITAPKLIKNKPKNFTILEDELSTIPNSTVRVAPDGTVQLKINANKSDNEDTDMEEQEDTELEKANESDEED</sequence>
<protein>
    <recommendedName>
        <fullName evidence="4">Ribosomal protein L1</fullName>
    </recommendedName>
</protein>
<name>A0ABR3I9P5_LOXSC</name>
<dbReference type="EMBL" id="JBEUOH010000006">
    <property type="protein sequence ID" value="KAL0892993.1"/>
    <property type="molecule type" value="Genomic_DNA"/>
</dbReference>
<dbReference type="InterPro" id="IPR016095">
    <property type="entry name" value="Ribosomal_uL1_3-a/b-sand"/>
</dbReference>
<dbReference type="InterPro" id="IPR028364">
    <property type="entry name" value="Ribosomal_uL1/biogenesis"/>
</dbReference>
<evidence type="ECO:0000313" key="2">
    <source>
        <dbReference type="EMBL" id="KAL0892993.1"/>
    </source>
</evidence>
<keyword evidence="3" id="KW-1185">Reference proteome</keyword>
<feature type="compositionally biased region" description="Low complexity" evidence="1">
    <location>
        <begin position="1"/>
        <end position="17"/>
    </location>
</feature>
<evidence type="ECO:0000313" key="3">
    <source>
        <dbReference type="Proteomes" id="UP001549920"/>
    </source>
</evidence>
<organism evidence="2 3">
    <name type="scientific">Loxostege sticticalis</name>
    <name type="common">Beet webworm moth</name>
    <dbReference type="NCBI Taxonomy" id="481309"/>
    <lineage>
        <taxon>Eukaryota</taxon>
        <taxon>Metazoa</taxon>
        <taxon>Ecdysozoa</taxon>
        <taxon>Arthropoda</taxon>
        <taxon>Hexapoda</taxon>
        <taxon>Insecta</taxon>
        <taxon>Pterygota</taxon>
        <taxon>Neoptera</taxon>
        <taxon>Endopterygota</taxon>
        <taxon>Lepidoptera</taxon>
        <taxon>Glossata</taxon>
        <taxon>Ditrysia</taxon>
        <taxon>Pyraloidea</taxon>
        <taxon>Crambidae</taxon>
        <taxon>Pyraustinae</taxon>
        <taxon>Loxostege</taxon>
    </lineage>
</organism>